<dbReference type="SUPFAM" id="SSF161111">
    <property type="entry name" value="Cation efflux protein transmembrane domain-like"/>
    <property type="match status" value="2"/>
</dbReference>
<feature type="compositionally biased region" description="Basic residues" evidence="6">
    <location>
        <begin position="35"/>
        <end position="44"/>
    </location>
</feature>
<keyword evidence="9" id="KW-1185">Reference proteome</keyword>
<dbReference type="PANTHER" id="PTHR43840">
    <property type="entry name" value="MITOCHONDRIAL METAL TRANSPORTER 1-RELATED"/>
    <property type="match status" value="1"/>
</dbReference>
<feature type="domain" description="Cation efflux protein transmembrane" evidence="7">
    <location>
        <begin position="147"/>
        <end position="232"/>
    </location>
</feature>
<evidence type="ECO:0000313" key="9">
    <source>
        <dbReference type="Proteomes" id="UP000604046"/>
    </source>
</evidence>
<dbReference type="Proteomes" id="UP000604046">
    <property type="component" value="Unassembled WGS sequence"/>
</dbReference>
<dbReference type="InterPro" id="IPR050291">
    <property type="entry name" value="CDF_Transporter"/>
</dbReference>
<feature type="compositionally biased region" description="Basic and acidic residues" evidence="6">
    <location>
        <begin position="45"/>
        <end position="54"/>
    </location>
</feature>
<feature type="domain" description="Cation efflux protein transmembrane" evidence="7">
    <location>
        <begin position="301"/>
        <end position="393"/>
    </location>
</feature>
<gene>
    <name evidence="8" type="primary">MTPC1</name>
    <name evidence="8" type="ORF">SNAT2548_LOCUS5676</name>
</gene>
<protein>
    <submittedName>
        <fullName evidence="8">MTPC1 protein</fullName>
    </submittedName>
</protein>
<organism evidence="8 9">
    <name type="scientific">Symbiodinium natans</name>
    <dbReference type="NCBI Taxonomy" id="878477"/>
    <lineage>
        <taxon>Eukaryota</taxon>
        <taxon>Sar</taxon>
        <taxon>Alveolata</taxon>
        <taxon>Dinophyceae</taxon>
        <taxon>Suessiales</taxon>
        <taxon>Symbiodiniaceae</taxon>
        <taxon>Symbiodinium</taxon>
    </lineage>
</organism>
<feature type="region of interest" description="Disordered" evidence="6">
    <location>
        <begin position="25"/>
        <end position="125"/>
    </location>
</feature>
<comment type="subcellular location">
    <subcellularLocation>
        <location evidence="1">Membrane</location>
        <topology evidence="1">Multi-pass membrane protein</topology>
    </subcellularLocation>
</comment>
<dbReference type="InterPro" id="IPR027469">
    <property type="entry name" value="Cation_efflux_TMD_sf"/>
</dbReference>
<dbReference type="OrthoDB" id="435980at2759"/>
<dbReference type="GO" id="GO:0016020">
    <property type="term" value="C:membrane"/>
    <property type="evidence" value="ECO:0007669"/>
    <property type="project" value="UniProtKB-SubCell"/>
</dbReference>
<evidence type="ECO:0000259" key="7">
    <source>
        <dbReference type="Pfam" id="PF01545"/>
    </source>
</evidence>
<name>A0A812J3B5_9DINO</name>
<keyword evidence="5" id="KW-0472">Membrane</keyword>
<proteinExistence type="predicted"/>
<dbReference type="Pfam" id="PF01545">
    <property type="entry name" value="Cation_efflux"/>
    <property type="match status" value="2"/>
</dbReference>
<keyword evidence="2" id="KW-0813">Transport</keyword>
<evidence type="ECO:0000256" key="2">
    <source>
        <dbReference type="ARBA" id="ARBA00022448"/>
    </source>
</evidence>
<dbReference type="PROSITE" id="PS51257">
    <property type="entry name" value="PROKAR_LIPOPROTEIN"/>
    <property type="match status" value="1"/>
</dbReference>
<evidence type="ECO:0000256" key="3">
    <source>
        <dbReference type="ARBA" id="ARBA00022692"/>
    </source>
</evidence>
<keyword evidence="3" id="KW-0812">Transmembrane</keyword>
<sequence>MLLSSCRMRRFVRPVVATGRLNWTNGLHATSGCRNRPHSGLRTHGHGEQGDHDHGHGHHHGHQHEHQHGHQHGHPGHPGHHGHGHHGHQGHQGHSRKHGEGHLQHGRHGHSGQGGGAHGHLHVLGCHDHSHSADMSELKGEAIKVTLLGFSFNCLLGGLQYFAGSYCKSAALTSDAIHTLTDTLSDIITLCVVQTAIGPATTHFPFGRGKLDSLAAFGVSGIMMATGFQAMRFSSSLFLDAMGLEAMGLQDTMGDAGAKEDVASASHEESEHGHGHTGLAGHGHSHGHAHSHTILEDGHVNEVAVGTCFLMIAGKEGLYHITRRAADRLGSSVLLANAWHHRSDALSSFFVLLGVLGRMFVHSAFDPIAGAVVSAVIIRIAWGIGRRSITELLDMQLPKQDLQDLNDALTQALAKVAKVPLSVEVQQLVGRRSGPDVHLEALLATSGDWREMSVQQLAQLETSLLSELHLGGHRMVRSLRVVPRL</sequence>
<keyword evidence="4" id="KW-1133">Transmembrane helix</keyword>
<dbReference type="EMBL" id="CAJNDS010000366">
    <property type="protein sequence ID" value="CAE7198092.1"/>
    <property type="molecule type" value="Genomic_DNA"/>
</dbReference>
<evidence type="ECO:0000313" key="8">
    <source>
        <dbReference type="EMBL" id="CAE7198092.1"/>
    </source>
</evidence>
<dbReference type="AlphaFoldDB" id="A0A812J3B5"/>
<dbReference type="InterPro" id="IPR058533">
    <property type="entry name" value="Cation_efflux_TM"/>
</dbReference>
<evidence type="ECO:0000256" key="5">
    <source>
        <dbReference type="ARBA" id="ARBA00023136"/>
    </source>
</evidence>
<evidence type="ECO:0000256" key="4">
    <source>
        <dbReference type="ARBA" id="ARBA00022989"/>
    </source>
</evidence>
<accession>A0A812J3B5</accession>
<dbReference type="Gene3D" id="1.20.1510.10">
    <property type="entry name" value="Cation efflux protein transmembrane domain"/>
    <property type="match status" value="1"/>
</dbReference>
<dbReference type="PANTHER" id="PTHR43840:SF15">
    <property type="entry name" value="MITOCHONDRIAL METAL TRANSPORTER 1-RELATED"/>
    <property type="match status" value="1"/>
</dbReference>
<dbReference type="GO" id="GO:0008324">
    <property type="term" value="F:monoatomic cation transmembrane transporter activity"/>
    <property type="evidence" value="ECO:0007669"/>
    <property type="project" value="InterPro"/>
</dbReference>
<feature type="compositionally biased region" description="Basic and acidic residues" evidence="6">
    <location>
        <begin position="258"/>
        <end position="274"/>
    </location>
</feature>
<evidence type="ECO:0000256" key="6">
    <source>
        <dbReference type="SAM" id="MobiDB-lite"/>
    </source>
</evidence>
<comment type="caution">
    <text evidence="8">The sequence shown here is derived from an EMBL/GenBank/DDBJ whole genome shotgun (WGS) entry which is preliminary data.</text>
</comment>
<feature type="compositionally biased region" description="Basic residues" evidence="6">
    <location>
        <begin position="55"/>
        <end position="97"/>
    </location>
</feature>
<evidence type="ECO:0000256" key="1">
    <source>
        <dbReference type="ARBA" id="ARBA00004141"/>
    </source>
</evidence>
<feature type="region of interest" description="Disordered" evidence="6">
    <location>
        <begin position="258"/>
        <end position="291"/>
    </location>
</feature>
<reference evidence="8" key="1">
    <citation type="submission" date="2021-02" db="EMBL/GenBank/DDBJ databases">
        <authorList>
            <person name="Dougan E. K."/>
            <person name="Rhodes N."/>
            <person name="Thang M."/>
            <person name="Chan C."/>
        </authorList>
    </citation>
    <scope>NUCLEOTIDE SEQUENCE</scope>
</reference>